<dbReference type="Proteomes" id="UP000240246">
    <property type="component" value="Segment"/>
</dbReference>
<feature type="region of interest" description="Disordered" evidence="1">
    <location>
        <begin position="1"/>
        <end position="118"/>
    </location>
</feature>
<evidence type="ECO:0000313" key="2">
    <source>
        <dbReference type="EMBL" id="AVD99726.1"/>
    </source>
</evidence>
<proteinExistence type="predicted"/>
<organism evidence="2 3">
    <name type="scientific">Mycobacterium phage Cuke</name>
    <dbReference type="NCBI Taxonomy" id="2079417"/>
    <lineage>
        <taxon>Viruses</taxon>
        <taxon>Duplodnaviria</taxon>
        <taxon>Heunggongvirae</taxon>
        <taxon>Uroviricota</taxon>
        <taxon>Caudoviricetes</taxon>
        <taxon>Cukevirus</taxon>
        <taxon>Cukevirus cuke</taxon>
    </lineage>
</organism>
<feature type="compositionally biased region" description="Basic and acidic residues" evidence="1">
    <location>
        <begin position="32"/>
        <end position="43"/>
    </location>
</feature>
<dbReference type="EMBL" id="MG757156">
    <property type="protein sequence ID" value="AVD99726.1"/>
    <property type="molecule type" value="Genomic_DNA"/>
</dbReference>
<protein>
    <submittedName>
        <fullName evidence="2">Uncharacterized protein</fullName>
    </submittedName>
</protein>
<feature type="compositionally biased region" description="Basic and acidic residues" evidence="1">
    <location>
        <begin position="63"/>
        <end position="80"/>
    </location>
</feature>
<reference evidence="3" key="1">
    <citation type="submission" date="2018-01" db="EMBL/GenBank/DDBJ databases">
        <authorList>
            <person name="Gaut B.S."/>
            <person name="Morton B.R."/>
            <person name="Clegg M.T."/>
            <person name="Duvall M.R."/>
        </authorList>
    </citation>
    <scope>NUCLEOTIDE SEQUENCE [LARGE SCALE GENOMIC DNA]</scope>
</reference>
<sequence length="118" mass="13240">MTQPMDPNDYGDDSSEYSWGPGLFPPGIADNEGQRLRQDDFGEKLPTPTEHVGDFSDNYARAVADRRTDSTDPTSGRDFETLGNPDRFGPNPALVQANPERNKSQRTRVEQDRLKRKG</sequence>
<evidence type="ECO:0000313" key="3">
    <source>
        <dbReference type="Proteomes" id="UP000240246"/>
    </source>
</evidence>
<gene>
    <name evidence="2" type="ORF">SEA_CUKE_110</name>
</gene>
<feature type="compositionally biased region" description="Basic and acidic residues" evidence="1">
    <location>
        <begin position="100"/>
        <end position="118"/>
    </location>
</feature>
<name>A0A2L1IX32_9CAUD</name>
<evidence type="ECO:0000256" key="1">
    <source>
        <dbReference type="SAM" id="MobiDB-lite"/>
    </source>
</evidence>
<keyword evidence="3" id="KW-1185">Reference proteome</keyword>
<accession>A0A2L1IX32</accession>